<accession>A0A5C6CCR1</accession>
<reference evidence="2 3" key="1">
    <citation type="submission" date="2019-02" db="EMBL/GenBank/DDBJ databases">
        <title>Deep-cultivation of Planctomycetes and their phenomic and genomic characterization uncovers novel biology.</title>
        <authorList>
            <person name="Wiegand S."/>
            <person name="Jogler M."/>
            <person name="Boedeker C."/>
            <person name="Pinto D."/>
            <person name="Vollmers J."/>
            <person name="Rivas-Marin E."/>
            <person name="Kohn T."/>
            <person name="Peeters S.H."/>
            <person name="Heuer A."/>
            <person name="Rast P."/>
            <person name="Oberbeckmann S."/>
            <person name="Bunk B."/>
            <person name="Jeske O."/>
            <person name="Meyerdierks A."/>
            <person name="Storesund J.E."/>
            <person name="Kallscheuer N."/>
            <person name="Luecker S."/>
            <person name="Lage O.M."/>
            <person name="Pohl T."/>
            <person name="Merkel B.J."/>
            <person name="Hornburger P."/>
            <person name="Mueller R.-W."/>
            <person name="Bruemmer F."/>
            <person name="Labrenz M."/>
            <person name="Spormann A.M."/>
            <person name="Op Den Camp H."/>
            <person name="Overmann J."/>
            <person name="Amann R."/>
            <person name="Jetten M.S.M."/>
            <person name="Mascher T."/>
            <person name="Medema M.H."/>
            <person name="Devos D.P."/>
            <person name="Kaster A.-K."/>
            <person name="Ovreas L."/>
            <person name="Rohde M."/>
            <person name="Galperin M.Y."/>
            <person name="Jogler C."/>
        </authorList>
    </citation>
    <scope>NUCLEOTIDE SEQUENCE [LARGE SCALE GENOMIC DNA]</scope>
    <source>
        <strain evidence="2 3">Pla52o</strain>
    </source>
</reference>
<name>A0A5C6CCR1_9BACT</name>
<organism evidence="2 3">
    <name type="scientific">Novipirellula galeiformis</name>
    <dbReference type="NCBI Taxonomy" id="2528004"/>
    <lineage>
        <taxon>Bacteria</taxon>
        <taxon>Pseudomonadati</taxon>
        <taxon>Planctomycetota</taxon>
        <taxon>Planctomycetia</taxon>
        <taxon>Pirellulales</taxon>
        <taxon>Pirellulaceae</taxon>
        <taxon>Novipirellula</taxon>
    </lineage>
</organism>
<feature type="region of interest" description="Disordered" evidence="1">
    <location>
        <begin position="69"/>
        <end position="95"/>
    </location>
</feature>
<keyword evidence="3" id="KW-1185">Reference proteome</keyword>
<evidence type="ECO:0000256" key="1">
    <source>
        <dbReference type="SAM" id="MobiDB-lite"/>
    </source>
</evidence>
<evidence type="ECO:0000313" key="3">
    <source>
        <dbReference type="Proteomes" id="UP000316304"/>
    </source>
</evidence>
<dbReference type="AlphaFoldDB" id="A0A5C6CCR1"/>
<protein>
    <submittedName>
        <fullName evidence="2">Uncharacterized protein</fullName>
    </submittedName>
</protein>
<proteinExistence type="predicted"/>
<gene>
    <name evidence="2" type="ORF">Pla52o_45070</name>
</gene>
<dbReference type="Proteomes" id="UP000316304">
    <property type="component" value="Unassembled WGS sequence"/>
</dbReference>
<sequence>MLKHPNLKSKCSEARCVKRTTDQMDRGIKQRKRSRTLPFRNGGEISTVQKRVIFFTCNAAENVILRGSVSNTPIPMTPGNRALAPTIGHSSPLPH</sequence>
<dbReference type="EMBL" id="SJPT01000008">
    <property type="protein sequence ID" value="TWU20629.1"/>
    <property type="molecule type" value="Genomic_DNA"/>
</dbReference>
<evidence type="ECO:0000313" key="2">
    <source>
        <dbReference type="EMBL" id="TWU20629.1"/>
    </source>
</evidence>
<comment type="caution">
    <text evidence="2">The sequence shown here is derived from an EMBL/GenBank/DDBJ whole genome shotgun (WGS) entry which is preliminary data.</text>
</comment>